<dbReference type="Gene3D" id="1.25.10.10">
    <property type="entry name" value="Leucine-rich Repeat Variant"/>
    <property type="match status" value="1"/>
</dbReference>
<dbReference type="EMBL" id="JARBJD010000096">
    <property type="protein sequence ID" value="KAK2953069.1"/>
    <property type="molecule type" value="Genomic_DNA"/>
</dbReference>
<dbReference type="InterPro" id="IPR011989">
    <property type="entry name" value="ARM-like"/>
</dbReference>
<evidence type="ECO:0000313" key="2">
    <source>
        <dbReference type="Proteomes" id="UP001281761"/>
    </source>
</evidence>
<sequence>MDCSPFLNWSQDQPQSEHDKAVIFRSLIATVKLQPTPDNSLEAKAVKFLKSVAIQNRESTDAFLRSLASNSAESLTNFVQSIMVLVSSPNQTIATAAMEMLKTLIFGCSAEVRFPLVKADLIPQLIITLNPQSLSFTEPVDIHTYLLRIIWNSIWLATPFGLEQLAIEDVYELQTVHETVLKQVIVPSEKYIWHLCVNRFSIIDGDQSKELMDLLSHLLRICPSYQPTMEFVLHMPVVLTIPSCLTFFENDSSIFWFLIGMSTSQDEWNKKRGEVRQLWKTVIRMLRMEGIEDVIEKKMRNDKNTIKGRLIIVSSITWNNLLGMNLPEQI</sequence>
<dbReference type="Proteomes" id="UP001281761">
    <property type="component" value="Unassembled WGS sequence"/>
</dbReference>
<comment type="caution">
    <text evidence="1">The sequence shown here is derived from an EMBL/GenBank/DDBJ whole genome shotgun (WGS) entry which is preliminary data.</text>
</comment>
<evidence type="ECO:0000313" key="1">
    <source>
        <dbReference type="EMBL" id="KAK2953069.1"/>
    </source>
</evidence>
<dbReference type="InterPro" id="IPR016024">
    <property type="entry name" value="ARM-type_fold"/>
</dbReference>
<keyword evidence="2" id="KW-1185">Reference proteome</keyword>
<dbReference type="SUPFAM" id="SSF48371">
    <property type="entry name" value="ARM repeat"/>
    <property type="match status" value="1"/>
</dbReference>
<organism evidence="1 2">
    <name type="scientific">Blattamonas nauphoetae</name>
    <dbReference type="NCBI Taxonomy" id="2049346"/>
    <lineage>
        <taxon>Eukaryota</taxon>
        <taxon>Metamonada</taxon>
        <taxon>Preaxostyla</taxon>
        <taxon>Oxymonadida</taxon>
        <taxon>Blattamonas</taxon>
    </lineage>
</organism>
<name>A0ABQ9XNH3_9EUKA</name>
<reference evidence="1 2" key="1">
    <citation type="journal article" date="2022" name="bioRxiv">
        <title>Genomics of Preaxostyla Flagellates Illuminates Evolutionary Transitions and the Path Towards Mitochondrial Loss.</title>
        <authorList>
            <person name="Novak L.V.F."/>
            <person name="Treitli S.C."/>
            <person name="Pyrih J."/>
            <person name="Halakuc P."/>
            <person name="Pipaliya S.V."/>
            <person name="Vacek V."/>
            <person name="Brzon O."/>
            <person name="Soukal P."/>
            <person name="Eme L."/>
            <person name="Dacks J.B."/>
            <person name="Karnkowska A."/>
            <person name="Elias M."/>
            <person name="Hampl V."/>
        </authorList>
    </citation>
    <scope>NUCLEOTIDE SEQUENCE [LARGE SCALE GENOMIC DNA]</scope>
    <source>
        <strain evidence="1">NAU3</strain>
        <tissue evidence="1">Gut</tissue>
    </source>
</reference>
<gene>
    <name evidence="1" type="ORF">BLNAU_12058</name>
</gene>
<accession>A0ABQ9XNH3</accession>
<proteinExistence type="predicted"/>
<protein>
    <submittedName>
        <fullName evidence="1">Uncharacterized protein</fullName>
    </submittedName>
</protein>